<organism evidence="1 2">
    <name type="scientific">Penicillium malachiteum</name>
    <dbReference type="NCBI Taxonomy" id="1324776"/>
    <lineage>
        <taxon>Eukaryota</taxon>
        <taxon>Fungi</taxon>
        <taxon>Dikarya</taxon>
        <taxon>Ascomycota</taxon>
        <taxon>Pezizomycotina</taxon>
        <taxon>Eurotiomycetes</taxon>
        <taxon>Eurotiomycetidae</taxon>
        <taxon>Eurotiales</taxon>
        <taxon>Aspergillaceae</taxon>
        <taxon>Penicillium</taxon>
    </lineage>
</organism>
<protein>
    <recommendedName>
        <fullName evidence="3">Nucleoside phosphorylase domain-containing protein</fullName>
    </recommendedName>
</protein>
<evidence type="ECO:0008006" key="3">
    <source>
        <dbReference type="Google" id="ProtNLM"/>
    </source>
</evidence>
<dbReference type="AlphaFoldDB" id="A0AAD6HJ71"/>
<reference evidence="1" key="1">
    <citation type="journal article" date="2023" name="IMA Fungus">
        <title>Comparative genomic study of the Penicillium genus elucidates a diverse pangenome and 15 lateral gene transfer events.</title>
        <authorList>
            <person name="Petersen C."/>
            <person name="Sorensen T."/>
            <person name="Nielsen M.R."/>
            <person name="Sondergaard T.E."/>
            <person name="Sorensen J.L."/>
            <person name="Fitzpatrick D.A."/>
            <person name="Frisvad J.C."/>
            <person name="Nielsen K.L."/>
        </authorList>
    </citation>
    <scope>NUCLEOTIDE SEQUENCE</scope>
    <source>
        <strain evidence="1">IBT 17514</strain>
    </source>
</reference>
<gene>
    <name evidence="1" type="ORF">N7493_007356</name>
</gene>
<dbReference type="InterPro" id="IPR053137">
    <property type="entry name" value="NLR-like"/>
</dbReference>
<dbReference type="GO" id="GO:0009116">
    <property type="term" value="P:nucleoside metabolic process"/>
    <property type="evidence" value="ECO:0007669"/>
    <property type="project" value="InterPro"/>
</dbReference>
<name>A0AAD6HJ71_9EURO</name>
<dbReference type="PANTHER" id="PTHR46082:SF11">
    <property type="entry name" value="AAA+ ATPASE DOMAIN-CONTAINING PROTEIN-RELATED"/>
    <property type="match status" value="1"/>
</dbReference>
<keyword evidence="2" id="KW-1185">Reference proteome</keyword>
<dbReference type="Proteomes" id="UP001215712">
    <property type="component" value="Unassembled WGS sequence"/>
</dbReference>
<dbReference type="SUPFAM" id="SSF53167">
    <property type="entry name" value="Purine and uridine phosphorylases"/>
    <property type="match status" value="1"/>
</dbReference>
<reference evidence="1" key="2">
    <citation type="submission" date="2023-01" db="EMBL/GenBank/DDBJ databases">
        <authorList>
            <person name="Petersen C."/>
        </authorList>
    </citation>
    <scope>NUCLEOTIDE SEQUENCE</scope>
    <source>
        <strain evidence="1">IBT 17514</strain>
    </source>
</reference>
<dbReference type="PANTHER" id="PTHR46082">
    <property type="entry name" value="ATP/GTP-BINDING PROTEIN-RELATED"/>
    <property type="match status" value="1"/>
</dbReference>
<dbReference type="GO" id="GO:0003824">
    <property type="term" value="F:catalytic activity"/>
    <property type="evidence" value="ECO:0007669"/>
    <property type="project" value="InterPro"/>
</dbReference>
<evidence type="ECO:0000313" key="1">
    <source>
        <dbReference type="EMBL" id="KAJ5719778.1"/>
    </source>
</evidence>
<dbReference type="EMBL" id="JAQJAN010000010">
    <property type="protein sequence ID" value="KAJ5719778.1"/>
    <property type="molecule type" value="Genomic_DNA"/>
</dbReference>
<sequence length="551" mass="61713">MTPIQLTHDDYTVGWICPLALEMAAAQMVLDNVYGSLSKPRGDQNTNIQFGLLVGIGGGVPSSSNDIRLGDIVVSEPSGTLAGAVQYNMGKLIEEGKLERLGSQNYPPRVLLSAINQLQANHMIPGARGRKLWTYIEEIFKSIKNEDEDSPFLYPGKEKDLLFRADYRHVAAGFDCQSCDKTYTIPRKPRSSYLPRGHYGIIGSADQVMKDGSTRDRVAKELGVICFEMEAAGLMNIFPCLVVRGICGYADSHKRKEWQFFAALVAAAYGKELLSVVSPDDSMTPGVSKADKLHVKFSSEHTLSKHFIVGRENELDELERLLGYTTSHHTVTLTGLGGIDPHAHDLVEDLDGVPLAIASAGAYLSHKRTLSCSEWRDLYKENWLRLQEQAPGPFLQWKDPATHWSILQATWSISLIGIKKGSSLSFAILCLWACLGSHDLWFELVQDAKEIGLLFQDTRKLDKLVFEEEMAYICEYGFVQIASEPIENKSGTRGYEMNRCVHSWLFHEVISRLDRVFEVFALECVITHALKFDDYQQQAICNRMLPTSYKC</sequence>
<dbReference type="Gene3D" id="3.40.50.1580">
    <property type="entry name" value="Nucleoside phosphorylase domain"/>
    <property type="match status" value="1"/>
</dbReference>
<accession>A0AAD6HJ71</accession>
<dbReference type="InterPro" id="IPR035994">
    <property type="entry name" value="Nucleoside_phosphorylase_sf"/>
</dbReference>
<evidence type="ECO:0000313" key="2">
    <source>
        <dbReference type="Proteomes" id="UP001215712"/>
    </source>
</evidence>
<comment type="caution">
    <text evidence="1">The sequence shown here is derived from an EMBL/GenBank/DDBJ whole genome shotgun (WGS) entry which is preliminary data.</text>
</comment>
<proteinExistence type="predicted"/>